<reference evidence="4" key="1">
    <citation type="submission" date="2021-03" db="EMBL/GenBank/DDBJ databases">
        <title>Alkalibacter marinus sp. nov., isolated from tidal flat sediment.</title>
        <authorList>
            <person name="Namirimu T."/>
            <person name="Yang J.-A."/>
            <person name="Yang S.-H."/>
            <person name="Kim Y.-J."/>
            <person name="Kwon K.K."/>
        </authorList>
    </citation>
    <scope>NUCLEOTIDE SEQUENCE</scope>
    <source>
        <strain evidence="4">ES005</strain>
    </source>
</reference>
<dbReference type="SUPFAM" id="SSF55785">
    <property type="entry name" value="PYP-like sensor domain (PAS domain)"/>
    <property type="match status" value="3"/>
</dbReference>
<evidence type="ECO:0000259" key="3">
    <source>
        <dbReference type="PROSITE" id="PS51832"/>
    </source>
</evidence>
<evidence type="ECO:0000259" key="1">
    <source>
        <dbReference type="PROSITE" id="PS50112"/>
    </source>
</evidence>
<dbReference type="GO" id="GO:0006355">
    <property type="term" value="P:regulation of DNA-templated transcription"/>
    <property type="evidence" value="ECO:0007669"/>
    <property type="project" value="InterPro"/>
</dbReference>
<dbReference type="Gene3D" id="1.10.3210.10">
    <property type="entry name" value="Hypothetical protein af1432"/>
    <property type="match status" value="1"/>
</dbReference>
<evidence type="ECO:0000313" key="4">
    <source>
        <dbReference type="EMBL" id="QSX08578.1"/>
    </source>
</evidence>
<dbReference type="AlphaFoldDB" id="A0A974XEY4"/>
<dbReference type="InterPro" id="IPR001610">
    <property type="entry name" value="PAC"/>
</dbReference>
<feature type="domain" description="PAS" evidence="1">
    <location>
        <begin position="10"/>
        <end position="80"/>
    </location>
</feature>
<dbReference type="Gene3D" id="3.30.70.270">
    <property type="match status" value="1"/>
</dbReference>
<dbReference type="CDD" id="cd00130">
    <property type="entry name" value="PAS"/>
    <property type="match status" value="3"/>
</dbReference>
<dbReference type="Proteomes" id="UP000663499">
    <property type="component" value="Chromosome"/>
</dbReference>
<evidence type="ECO:0000259" key="2">
    <source>
        <dbReference type="PROSITE" id="PS50887"/>
    </source>
</evidence>
<dbReference type="SMART" id="SM00086">
    <property type="entry name" value="PAC"/>
    <property type="match status" value="2"/>
</dbReference>
<dbReference type="NCBIfam" id="TIGR00254">
    <property type="entry name" value="GGDEF"/>
    <property type="match status" value="1"/>
</dbReference>
<dbReference type="EMBL" id="CP071444">
    <property type="protein sequence ID" value="QSX08578.1"/>
    <property type="molecule type" value="Genomic_DNA"/>
</dbReference>
<dbReference type="CDD" id="cd00077">
    <property type="entry name" value="HDc"/>
    <property type="match status" value="1"/>
</dbReference>
<dbReference type="PANTHER" id="PTHR43155">
    <property type="entry name" value="CYCLIC DI-GMP PHOSPHODIESTERASE PA4108-RELATED"/>
    <property type="match status" value="1"/>
</dbReference>
<feature type="domain" description="HD-GYP" evidence="3">
    <location>
        <begin position="541"/>
        <end position="728"/>
    </location>
</feature>
<dbReference type="InterPro" id="IPR006675">
    <property type="entry name" value="HDIG_dom"/>
</dbReference>
<dbReference type="PROSITE" id="PS50887">
    <property type="entry name" value="GGDEF"/>
    <property type="match status" value="1"/>
</dbReference>
<dbReference type="NCBIfam" id="TIGR00277">
    <property type="entry name" value="HDIG"/>
    <property type="match status" value="1"/>
</dbReference>
<feature type="domain" description="PAS" evidence="1">
    <location>
        <begin position="136"/>
        <end position="190"/>
    </location>
</feature>
<dbReference type="Gene3D" id="3.30.450.20">
    <property type="entry name" value="PAS domain"/>
    <property type="match status" value="3"/>
</dbReference>
<gene>
    <name evidence="4" type="ORF">J0B03_00335</name>
</gene>
<dbReference type="PROSITE" id="PS50112">
    <property type="entry name" value="PAS"/>
    <property type="match status" value="3"/>
</dbReference>
<evidence type="ECO:0000313" key="5">
    <source>
        <dbReference type="Proteomes" id="UP000663499"/>
    </source>
</evidence>
<sequence>MIDQTKAMKERKFYKDFFDNSSELIHSMDSEGRFLQVNKAWKNALGYSDMELKELTLWDLLRPDTVEQHQSRFQEVVAGAEFPENVLILRTKNGEYLELQGSSRSVFDDHENFICTQGIFHDVTMERKKQREMKQALNRLRALLIQSPSGIILFDEKGTCLEISDSVAELFGKNKNEIIGKTYETVMPSEAVHYFQQVVQQLREIEEPIVQQNSVEIGDKNRFLESRLFRVSASENGGFIFGCIIHDITEQKELEETLYKEKELFRTTLMSVGDGIISTDEMGTVLMMNPIAEKLTGWSSREGEGLPLEDVFKILDDDGNPIQDDPAKRVLKTGKVTKLQHHRILLANNGVQIPIEDVAAPVKDRHGNLTGAVLVFRDYREKVEKQKQIEYLSFHDHMTGLYNRRYIEDALHRLDTPRNLPLTVMILDVNGLKLTNDAFGHEAGDQLLIHVSDILKSVCRSDDLIGRIGGDEFLILFPNTDEKAARQIKDRINAQAQKEKLGPVIVSVAIGCAVKTKEEENIKSIQQHADNNMYQDKIKHGKSMKTGTIHAAIQEIYKRYDNEQRHTIEVANLCVLMAQNLGFERSEVELIKNAAMLHDVGKILIPEKVLNKVTTFTKEELDMVHRHPETSYQILKSVDDFASIAEIVLHHHERWDGKGYPQGLKGASIPLMSRVMSIADAYEAMTSPRTYRRQLDKEEAVEELRRCKGTQFDPALVEVFIEKVLPHL</sequence>
<dbReference type="NCBIfam" id="TIGR00229">
    <property type="entry name" value="sensory_box"/>
    <property type="match status" value="3"/>
</dbReference>
<dbReference type="InterPro" id="IPR043128">
    <property type="entry name" value="Rev_trsase/Diguanyl_cyclase"/>
</dbReference>
<dbReference type="Pfam" id="PF00990">
    <property type="entry name" value="GGDEF"/>
    <property type="match status" value="1"/>
</dbReference>
<dbReference type="SMART" id="SM00267">
    <property type="entry name" value="GGDEF"/>
    <property type="match status" value="1"/>
</dbReference>
<dbReference type="PROSITE" id="PS51832">
    <property type="entry name" value="HD_GYP"/>
    <property type="match status" value="1"/>
</dbReference>
<accession>A0A974XEY4</accession>
<dbReference type="SUPFAM" id="SSF55073">
    <property type="entry name" value="Nucleotide cyclase"/>
    <property type="match status" value="1"/>
</dbReference>
<keyword evidence="5" id="KW-1185">Reference proteome</keyword>
<dbReference type="RefSeq" id="WP_207299919.1">
    <property type="nucleotide sequence ID" value="NZ_CP071444.1"/>
</dbReference>
<organism evidence="4 5">
    <name type="scientific">Alkalibacter rhizosphaerae</name>
    <dbReference type="NCBI Taxonomy" id="2815577"/>
    <lineage>
        <taxon>Bacteria</taxon>
        <taxon>Bacillati</taxon>
        <taxon>Bacillota</taxon>
        <taxon>Clostridia</taxon>
        <taxon>Eubacteriales</taxon>
        <taxon>Eubacteriaceae</taxon>
        <taxon>Alkalibacter</taxon>
    </lineage>
</organism>
<dbReference type="PANTHER" id="PTHR43155:SF2">
    <property type="entry name" value="CYCLIC DI-GMP PHOSPHODIESTERASE PA4108"/>
    <property type="match status" value="1"/>
</dbReference>
<dbReference type="InterPro" id="IPR035965">
    <property type="entry name" value="PAS-like_dom_sf"/>
</dbReference>
<proteinExistence type="predicted"/>
<protein>
    <submittedName>
        <fullName evidence="4">PAS domain S-box protein</fullName>
    </submittedName>
</protein>
<dbReference type="SMART" id="SM00091">
    <property type="entry name" value="PAS"/>
    <property type="match status" value="3"/>
</dbReference>
<dbReference type="InterPro" id="IPR003607">
    <property type="entry name" value="HD/PDEase_dom"/>
</dbReference>
<dbReference type="SUPFAM" id="SSF109604">
    <property type="entry name" value="HD-domain/PDEase-like"/>
    <property type="match status" value="1"/>
</dbReference>
<dbReference type="CDD" id="cd01949">
    <property type="entry name" value="GGDEF"/>
    <property type="match status" value="1"/>
</dbReference>
<dbReference type="InterPro" id="IPR029787">
    <property type="entry name" value="Nucleotide_cyclase"/>
</dbReference>
<dbReference type="InterPro" id="IPR037522">
    <property type="entry name" value="HD_GYP_dom"/>
</dbReference>
<dbReference type="Pfam" id="PF13487">
    <property type="entry name" value="HD_5"/>
    <property type="match status" value="1"/>
</dbReference>
<dbReference type="SMART" id="SM00471">
    <property type="entry name" value="HDc"/>
    <property type="match status" value="1"/>
</dbReference>
<dbReference type="InterPro" id="IPR000014">
    <property type="entry name" value="PAS"/>
</dbReference>
<dbReference type="InterPro" id="IPR000160">
    <property type="entry name" value="GGDEF_dom"/>
</dbReference>
<dbReference type="Pfam" id="PF00989">
    <property type="entry name" value="PAS"/>
    <property type="match status" value="2"/>
</dbReference>
<dbReference type="InterPro" id="IPR013767">
    <property type="entry name" value="PAS_fold"/>
</dbReference>
<feature type="domain" description="GGDEF" evidence="2">
    <location>
        <begin position="420"/>
        <end position="550"/>
    </location>
</feature>
<name>A0A974XEY4_9FIRM</name>
<dbReference type="KEGG" id="alka:J0B03_00335"/>
<dbReference type="Pfam" id="PF13426">
    <property type="entry name" value="PAS_9"/>
    <property type="match status" value="1"/>
</dbReference>
<feature type="domain" description="PAS" evidence="1">
    <location>
        <begin position="261"/>
        <end position="334"/>
    </location>
</feature>